<gene>
    <name evidence="3" type="ORF">Bca52824_001377</name>
</gene>
<organism evidence="3 4">
    <name type="scientific">Brassica carinata</name>
    <name type="common">Ethiopian mustard</name>
    <name type="synonym">Abyssinian cabbage</name>
    <dbReference type="NCBI Taxonomy" id="52824"/>
    <lineage>
        <taxon>Eukaryota</taxon>
        <taxon>Viridiplantae</taxon>
        <taxon>Streptophyta</taxon>
        <taxon>Embryophyta</taxon>
        <taxon>Tracheophyta</taxon>
        <taxon>Spermatophyta</taxon>
        <taxon>Magnoliopsida</taxon>
        <taxon>eudicotyledons</taxon>
        <taxon>Gunneridae</taxon>
        <taxon>Pentapetalae</taxon>
        <taxon>rosids</taxon>
        <taxon>malvids</taxon>
        <taxon>Brassicales</taxon>
        <taxon>Brassicaceae</taxon>
        <taxon>Brassiceae</taxon>
        <taxon>Brassica</taxon>
    </lineage>
</organism>
<evidence type="ECO:0008006" key="5">
    <source>
        <dbReference type="Google" id="ProtNLM"/>
    </source>
</evidence>
<dbReference type="EMBL" id="JAAMPC010000001">
    <property type="protein sequence ID" value="KAG2330197.1"/>
    <property type="molecule type" value="Genomic_DNA"/>
</dbReference>
<dbReference type="Proteomes" id="UP000886595">
    <property type="component" value="Unassembled WGS sequence"/>
</dbReference>
<name>A0A8X7WIZ8_BRACI</name>
<evidence type="ECO:0000256" key="1">
    <source>
        <dbReference type="ARBA" id="ARBA00022729"/>
    </source>
</evidence>
<dbReference type="InterPro" id="IPR036426">
    <property type="entry name" value="Bulb-type_lectin_dom_sf"/>
</dbReference>
<comment type="caution">
    <text evidence="3">The sequence shown here is derived from an EMBL/GenBank/DDBJ whole genome shotgun (WGS) entry which is preliminary data.</text>
</comment>
<keyword evidence="1" id="KW-0732">Signal</keyword>
<reference evidence="3 4" key="1">
    <citation type="submission" date="2020-02" db="EMBL/GenBank/DDBJ databases">
        <authorList>
            <person name="Ma Q."/>
            <person name="Huang Y."/>
            <person name="Song X."/>
            <person name="Pei D."/>
        </authorList>
    </citation>
    <scope>NUCLEOTIDE SEQUENCE [LARGE SCALE GENOMIC DNA]</scope>
    <source>
        <strain evidence="3">Sxm20200214</strain>
        <tissue evidence="3">Leaf</tissue>
    </source>
</reference>
<keyword evidence="4" id="KW-1185">Reference proteome</keyword>
<dbReference type="SUPFAM" id="SSF51110">
    <property type="entry name" value="alpha-D-mannose-specific plant lectins"/>
    <property type="match status" value="1"/>
</dbReference>
<evidence type="ECO:0000256" key="2">
    <source>
        <dbReference type="ARBA" id="ARBA00023157"/>
    </source>
</evidence>
<proteinExistence type="predicted"/>
<sequence length="121" mass="13846">MNRFSVYSALLRDDGNLVLFEAEEIVWKSFDTPANSLLLNQNLKAFEMLRAAGESSRSSYNSLHMDGSGKLELRWESNITFWSIGNQEAVKKVEKIGAVLTLEGVMFSFHEGSRTWRPVWR</sequence>
<dbReference type="AlphaFoldDB" id="A0A8X7WIZ8"/>
<keyword evidence="2" id="KW-1015">Disulfide bond</keyword>
<evidence type="ECO:0000313" key="4">
    <source>
        <dbReference type="Proteomes" id="UP000886595"/>
    </source>
</evidence>
<accession>A0A8X7WIZ8</accession>
<protein>
    <recommendedName>
        <fullName evidence="5">Bulb-type lectin domain-containing protein</fullName>
    </recommendedName>
</protein>
<evidence type="ECO:0000313" key="3">
    <source>
        <dbReference type="EMBL" id="KAG2330197.1"/>
    </source>
</evidence>
<dbReference type="Gene3D" id="2.90.10.10">
    <property type="entry name" value="Bulb-type lectin domain"/>
    <property type="match status" value="1"/>
</dbReference>